<feature type="compositionally biased region" description="Polar residues" evidence="1">
    <location>
        <begin position="47"/>
        <end position="57"/>
    </location>
</feature>
<feature type="region of interest" description="Disordered" evidence="1">
    <location>
        <begin position="22"/>
        <end position="58"/>
    </location>
</feature>
<dbReference type="AlphaFoldDB" id="A0A183CVF9"/>
<evidence type="ECO:0000313" key="2">
    <source>
        <dbReference type="EMBL" id="VDK28102.1"/>
    </source>
</evidence>
<proteinExistence type="predicted"/>
<organism evidence="4">
    <name type="scientific">Gongylonema pulchrum</name>
    <dbReference type="NCBI Taxonomy" id="637853"/>
    <lineage>
        <taxon>Eukaryota</taxon>
        <taxon>Metazoa</taxon>
        <taxon>Ecdysozoa</taxon>
        <taxon>Nematoda</taxon>
        <taxon>Chromadorea</taxon>
        <taxon>Rhabditida</taxon>
        <taxon>Spirurina</taxon>
        <taxon>Spiruromorpha</taxon>
        <taxon>Spiruroidea</taxon>
        <taxon>Gongylonematidae</taxon>
        <taxon>Gongylonema</taxon>
    </lineage>
</organism>
<dbReference type="WBParaSite" id="GPUH_0000045001-mRNA-1">
    <property type="protein sequence ID" value="GPUH_0000045001-mRNA-1"/>
    <property type="gene ID" value="GPUH_0000045001"/>
</dbReference>
<evidence type="ECO:0000256" key="1">
    <source>
        <dbReference type="SAM" id="MobiDB-lite"/>
    </source>
</evidence>
<accession>A0A183CVF9</accession>
<evidence type="ECO:0000313" key="3">
    <source>
        <dbReference type="Proteomes" id="UP000271098"/>
    </source>
</evidence>
<dbReference type="Proteomes" id="UP000271098">
    <property type="component" value="Unassembled WGS sequence"/>
</dbReference>
<gene>
    <name evidence="2" type="ORF">GPUH_LOCUS450</name>
</gene>
<reference evidence="2 3" key="2">
    <citation type="submission" date="2018-11" db="EMBL/GenBank/DDBJ databases">
        <authorList>
            <consortium name="Pathogen Informatics"/>
        </authorList>
    </citation>
    <scope>NUCLEOTIDE SEQUENCE [LARGE SCALE GENOMIC DNA]</scope>
</reference>
<name>A0A183CVF9_9BILA</name>
<protein>
    <submittedName>
        <fullName evidence="2 4">Uncharacterized protein</fullName>
    </submittedName>
</protein>
<sequence length="143" mass="15451">MSVQGGIDGQCISEHSVRDIDEDISSPCKKPFDSARTAVHAAAEQKPNVSGEQQHQPTRLPVFEELKTAKSGTEPMPPEIIDLVPLNARSSPQKRKPPIPLRKLPVCKIDGALPISSVLNYSQEELRAGGPLVLPRGLTVTDV</sequence>
<evidence type="ECO:0000313" key="4">
    <source>
        <dbReference type="WBParaSite" id="GPUH_0000045001-mRNA-1"/>
    </source>
</evidence>
<dbReference type="EMBL" id="UYRT01000393">
    <property type="protein sequence ID" value="VDK28102.1"/>
    <property type="molecule type" value="Genomic_DNA"/>
</dbReference>
<keyword evidence="3" id="KW-1185">Reference proteome</keyword>
<reference evidence="4" key="1">
    <citation type="submission" date="2016-06" db="UniProtKB">
        <authorList>
            <consortium name="WormBaseParasite"/>
        </authorList>
    </citation>
    <scope>IDENTIFICATION</scope>
</reference>